<reference evidence="7" key="2">
    <citation type="journal article" date="2023" name="IMA Fungus">
        <title>Comparative genomic study of the Penicillium genus elucidates a diverse pangenome and 15 lateral gene transfer events.</title>
        <authorList>
            <person name="Petersen C."/>
            <person name="Sorensen T."/>
            <person name="Nielsen M.R."/>
            <person name="Sondergaard T.E."/>
            <person name="Sorensen J.L."/>
            <person name="Fitzpatrick D.A."/>
            <person name="Frisvad J.C."/>
            <person name="Nielsen K.L."/>
        </authorList>
    </citation>
    <scope>NUCLEOTIDE SEQUENCE</scope>
    <source>
        <strain evidence="7">IBT 29864</strain>
    </source>
</reference>
<dbReference type="AlphaFoldDB" id="A0A9W9SM89"/>
<dbReference type="PANTHER" id="PTHR42978">
    <property type="entry name" value="QUORUM-QUENCHING LACTONASE YTNP-RELATED-RELATED"/>
    <property type="match status" value="1"/>
</dbReference>
<dbReference type="RefSeq" id="XP_056558739.1">
    <property type="nucleotide sequence ID" value="XM_056696527.1"/>
</dbReference>
<evidence type="ECO:0000256" key="2">
    <source>
        <dbReference type="ARBA" id="ARBA00007749"/>
    </source>
</evidence>
<dbReference type="OrthoDB" id="10250730at2759"/>
<evidence type="ECO:0000259" key="6">
    <source>
        <dbReference type="SMART" id="SM00849"/>
    </source>
</evidence>
<dbReference type="Pfam" id="PF00753">
    <property type="entry name" value="Lactamase_B"/>
    <property type="match status" value="1"/>
</dbReference>
<keyword evidence="4" id="KW-0378">Hydrolase</keyword>
<comment type="caution">
    <text evidence="7">The sequence shown here is derived from an EMBL/GenBank/DDBJ whole genome shotgun (WGS) entry which is preliminary data.</text>
</comment>
<dbReference type="Gene3D" id="3.60.15.10">
    <property type="entry name" value="Ribonuclease Z/Hydroxyacylglutathione hydrolase-like"/>
    <property type="match status" value="1"/>
</dbReference>
<dbReference type="InterPro" id="IPR051013">
    <property type="entry name" value="MBL_superfamily_lactonases"/>
</dbReference>
<evidence type="ECO:0000256" key="5">
    <source>
        <dbReference type="ARBA" id="ARBA00022833"/>
    </source>
</evidence>
<organism evidence="7 8">
    <name type="scientific">Penicillium cataractarum</name>
    <dbReference type="NCBI Taxonomy" id="2100454"/>
    <lineage>
        <taxon>Eukaryota</taxon>
        <taxon>Fungi</taxon>
        <taxon>Dikarya</taxon>
        <taxon>Ascomycota</taxon>
        <taxon>Pezizomycotina</taxon>
        <taxon>Eurotiomycetes</taxon>
        <taxon>Eurotiomycetidae</taxon>
        <taxon>Eurotiales</taxon>
        <taxon>Aspergillaceae</taxon>
        <taxon>Penicillium</taxon>
    </lineage>
</organism>
<evidence type="ECO:0000256" key="4">
    <source>
        <dbReference type="ARBA" id="ARBA00022801"/>
    </source>
</evidence>
<keyword evidence="5" id="KW-0862">Zinc</keyword>
<gene>
    <name evidence="7" type="ORF">N7496_003596</name>
</gene>
<dbReference type="GeneID" id="81435704"/>
<evidence type="ECO:0000256" key="3">
    <source>
        <dbReference type="ARBA" id="ARBA00022723"/>
    </source>
</evidence>
<keyword evidence="8" id="KW-1185">Reference proteome</keyword>
<dbReference type="CDD" id="cd07729">
    <property type="entry name" value="AHL_lactonase_MBL-fold"/>
    <property type="match status" value="1"/>
</dbReference>
<dbReference type="GO" id="GO:0046872">
    <property type="term" value="F:metal ion binding"/>
    <property type="evidence" value="ECO:0007669"/>
    <property type="project" value="UniProtKB-KW"/>
</dbReference>
<evidence type="ECO:0000313" key="8">
    <source>
        <dbReference type="Proteomes" id="UP001147782"/>
    </source>
</evidence>
<dbReference type="InterPro" id="IPR001279">
    <property type="entry name" value="Metallo-B-lactamas"/>
</dbReference>
<dbReference type="PANTHER" id="PTHR42978:SF2">
    <property type="entry name" value="102 KBASES UNSTABLE REGION: FROM 1 TO 119443"/>
    <property type="match status" value="1"/>
</dbReference>
<dbReference type="Proteomes" id="UP001147782">
    <property type="component" value="Unassembled WGS sequence"/>
</dbReference>
<dbReference type="GO" id="GO:0016787">
    <property type="term" value="F:hydrolase activity"/>
    <property type="evidence" value="ECO:0007669"/>
    <property type="project" value="UniProtKB-KW"/>
</dbReference>
<proteinExistence type="inferred from homology"/>
<feature type="domain" description="Metallo-beta-lactamase" evidence="6">
    <location>
        <begin position="38"/>
        <end position="250"/>
    </location>
</feature>
<comment type="cofactor">
    <cofactor evidence="1">
        <name>Zn(2+)</name>
        <dbReference type="ChEBI" id="CHEBI:29105"/>
    </cofactor>
</comment>
<sequence>MWILDLGTLQIDESWVYRGSNASSLSNKNPENKRRDLIILSALIEYPGVGLILYETACAEDLEVKWGAPLTDIFPRTGYSEAQKLPAAIAATGNNIKDVKAIIMGHLHLDHAGGLEHFVDTDVPIYVHEDEFKHACWAVAAGADLGVYLGHYMLLERLNWTTFVGSQIDLFQGLTLHHAPGHSPGLCMLQINLEKDGTFLWTTDQFHIAENYEHSHPQGGLTRDHTAWFRSLQLVRSLQRLFDAKIIFGHDMEVAMKFIQEKRFWE</sequence>
<name>A0A9W9SM89_9EURO</name>
<dbReference type="SUPFAM" id="SSF56281">
    <property type="entry name" value="Metallo-hydrolase/oxidoreductase"/>
    <property type="match status" value="1"/>
</dbReference>
<dbReference type="InterPro" id="IPR036866">
    <property type="entry name" value="RibonucZ/Hydroxyglut_hydro"/>
</dbReference>
<evidence type="ECO:0000256" key="1">
    <source>
        <dbReference type="ARBA" id="ARBA00001947"/>
    </source>
</evidence>
<protein>
    <recommendedName>
        <fullName evidence="6">Metallo-beta-lactamase domain-containing protein</fullName>
    </recommendedName>
</protein>
<reference evidence="7" key="1">
    <citation type="submission" date="2022-11" db="EMBL/GenBank/DDBJ databases">
        <authorList>
            <person name="Petersen C."/>
        </authorList>
    </citation>
    <scope>NUCLEOTIDE SEQUENCE</scope>
    <source>
        <strain evidence="7">IBT 29864</strain>
    </source>
</reference>
<comment type="similarity">
    <text evidence="2">Belongs to the metallo-beta-lactamase superfamily.</text>
</comment>
<accession>A0A9W9SM89</accession>
<evidence type="ECO:0000313" key="7">
    <source>
        <dbReference type="EMBL" id="KAJ5381168.1"/>
    </source>
</evidence>
<dbReference type="EMBL" id="JAPZBS010000002">
    <property type="protein sequence ID" value="KAJ5381168.1"/>
    <property type="molecule type" value="Genomic_DNA"/>
</dbReference>
<keyword evidence="3" id="KW-0479">Metal-binding</keyword>
<dbReference type="SMART" id="SM00849">
    <property type="entry name" value="Lactamase_B"/>
    <property type="match status" value="1"/>
</dbReference>